<accession>A0A4P9Z403</accession>
<dbReference type="Proteomes" id="UP000278143">
    <property type="component" value="Unassembled WGS sequence"/>
</dbReference>
<protein>
    <submittedName>
        <fullName evidence="1">Uncharacterized protein</fullName>
    </submittedName>
</protein>
<organism evidence="1 2">
    <name type="scientific">Syncephalis pseudoplumigaleata</name>
    <dbReference type="NCBI Taxonomy" id="1712513"/>
    <lineage>
        <taxon>Eukaryota</taxon>
        <taxon>Fungi</taxon>
        <taxon>Fungi incertae sedis</taxon>
        <taxon>Zoopagomycota</taxon>
        <taxon>Zoopagomycotina</taxon>
        <taxon>Zoopagomycetes</taxon>
        <taxon>Zoopagales</taxon>
        <taxon>Piptocephalidaceae</taxon>
        <taxon>Syncephalis</taxon>
    </lineage>
</organism>
<dbReference type="AlphaFoldDB" id="A0A4P9Z403"/>
<proteinExistence type="predicted"/>
<dbReference type="PANTHER" id="PTHR15555">
    <property type="entry name" value="ZINC FINGER HIT DOMAIN CONTAINING PROTEIN 2 PROTEIN FON -RELATED"/>
    <property type="match status" value="1"/>
</dbReference>
<evidence type="ECO:0000313" key="1">
    <source>
        <dbReference type="EMBL" id="RKP26772.1"/>
    </source>
</evidence>
<dbReference type="OrthoDB" id="18412at2759"/>
<reference evidence="2" key="1">
    <citation type="journal article" date="2018" name="Nat. Microbiol.">
        <title>Leveraging single-cell genomics to expand the fungal tree of life.</title>
        <authorList>
            <person name="Ahrendt S.R."/>
            <person name="Quandt C.A."/>
            <person name="Ciobanu D."/>
            <person name="Clum A."/>
            <person name="Salamov A."/>
            <person name="Andreopoulos B."/>
            <person name="Cheng J.F."/>
            <person name="Woyke T."/>
            <person name="Pelin A."/>
            <person name="Henrissat B."/>
            <person name="Reynolds N.K."/>
            <person name="Benny G.L."/>
            <person name="Smith M.E."/>
            <person name="James T.Y."/>
            <person name="Grigoriev I.V."/>
        </authorList>
    </citation>
    <scope>NUCLEOTIDE SEQUENCE [LARGE SCALE GENOMIC DNA]</scope>
    <source>
        <strain evidence="2">Benny S71-1</strain>
    </source>
</reference>
<keyword evidence="2" id="KW-1185">Reference proteome</keyword>
<dbReference type="PANTHER" id="PTHR15555:SF0">
    <property type="entry name" value="ZINC FINGER HIT DOMAIN-CONTAINING PROTEIN 2"/>
    <property type="match status" value="1"/>
</dbReference>
<gene>
    <name evidence="1" type="ORF">SYNPS1DRAFT_27546</name>
</gene>
<dbReference type="EMBL" id="KZ989338">
    <property type="protein sequence ID" value="RKP26772.1"/>
    <property type="molecule type" value="Genomic_DNA"/>
</dbReference>
<dbReference type="InterPro" id="IPR039646">
    <property type="entry name" value="ZNHIT2"/>
</dbReference>
<name>A0A4P9Z403_9FUNG</name>
<sequence length="340" mass="36882">MIIEESASDQAGSCGMVAGQARTLTSCNQAHIACSEGFYKEQLVTELKNTHASQHERARMLAFLQKLEDSDAGDRSSALAAKDDDDDDNDGTDGVADLAARLGDLDLDAASFDAIWNRLTAKERQDFERIVEQDSEERATLLRQLSSYCPWWDMPKTRLVVIEEEEEGEEEEGEEEEAAGSLGLRGANTAKADAVAAWPSPLQDLPPLTTISKRIPDSSLLFNVVAVLYGYVFTNRYLNGAIGEDAAESAAILMDVAPLLTTKQSTTFACMNEAISYARQHLAKPANANRGAGSKLRQRAFLASKKVYFYAVYISWLKANDHGGVLLTRATDGDGGAASS</sequence>
<evidence type="ECO:0000313" key="2">
    <source>
        <dbReference type="Proteomes" id="UP000278143"/>
    </source>
</evidence>